<keyword evidence="1" id="KW-0812">Transmembrane</keyword>
<gene>
    <name evidence="2" type="ORF">GCM10022255_085280</name>
</gene>
<keyword evidence="1" id="KW-0472">Membrane</keyword>
<keyword evidence="1" id="KW-1133">Transmembrane helix</keyword>
<organism evidence="2 3">
    <name type="scientific">Dactylosporangium darangshiense</name>
    <dbReference type="NCBI Taxonomy" id="579108"/>
    <lineage>
        <taxon>Bacteria</taxon>
        <taxon>Bacillati</taxon>
        <taxon>Actinomycetota</taxon>
        <taxon>Actinomycetes</taxon>
        <taxon>Micromonosporales</taxon>
        <taxon>Micromonosporaceae</taxon>
        <taxon>Dactylosporangium</taxon>
    </lineage>
</organism>
<accession>A0ABP8DMK6</accession>
<evidence type="ECO:0008006" key="4">
    <source>
        <dbReference type="Google" id="ProtNLM"/>
    </source>
</evidence>
<comment type="caution">
    <text evidence="2">The sequence shown here is derived from an EMBL/GenBank/DDBJ whole genome shotgun (WGS) entry which is preliminary data.</text>
</comment>
<feature type="transmembrane region" description="Helical" evidence="1">
    <location>
        <begin position="81"/>
        <end position="101"/>
    </location>
</feature>
<dbReference type="Proteomes" id="UP001500620">
    <property type="component" value="Unassembled WGS sequence"/>
</dbReference>
<dbReference type="EMBL" id="BAABAT010000037">
    <property type="protein sequence ID" value="GAA4259694.1"/>
    <property type="molecule type" value="Genomic_DNA"/>
</dbReference>
<evidence type="ECO:0000313" key="3">
    <source>
        <dbReference type="Proteomes" id="UP001500620"/>
    </source>
</evidence>
<feature type="transmembrane region" description="Helical" evidence="1">
    <location>
        <begin position="50"/>
        <end position="69"/>
    </location>
</feature>
<reference evidence="3" key="1">
    <citation type="journal article" date="2019" name="Int. J. Syst. Evol. Microbiol.">
        <title>The Global Catalogue of Microorganisms (GCM) 10K type strain sequencing project: providing services to taxonomists for standard genome sequencing and annotation.</title>
        <authorList>
            <consortium name="The Broad Institute Genomics Platform"/>
            <consortium name="The Broad Institute Genome Sequencing Center for Infectious Disease"/>
            <person name="Wu L."/>
            <person name="Ma J."/>
        </authorList>
    </citation>
    <scope>NUCLEOTIDE SEQUENCE [LARGE SCALE GENOMIC DNA]</scope>
    <source>
        <strain evidence="3">JCM 17441</strain>
    </source>
</reference>
<name>A0ABP8DMK6_9ACTN</name>
<protein>
    <recommendedName>
        <fullName evidence="4">Integral membrane protein</fullName>
    </recommendedName>
</protein>
<sequence>MPPEKSFIADPWRNLRRSGAWVAVTATVISAGPLAYSIYRNATGHGDHALLVWTIGIALALAGSCVLAWRIWRTDDHTTQWQLTALCWITVIGVVASTGIVNGSGR</sequence>
<feature type="transmembrane region" description="Helical" evidence="1">
    <location>
        <begin position="20"/>
        <end position="38"/>
    </location>
</feature>
<proteinExistence type="predicted"/>
<evidence type="ECO:0000313" key="2">
    <source>
        <dbReference type="EMBL" id="GAA4259694.1"/>
    </source>
</evidence>
<evidence type="ECO:0000256" key="1">
    <source>
        <dbReference type="SAM" id="Phobius"/>
    </source>
</evidence>
<keyword evidence="3" id="KW-1185">Reference proteome</keyword>
<dbReference type="RefSeq" id="WP_345136808.1">
    <property type="nucleotide sequence ID" value="NZ_BAABAT010000037.1"/>
</dbReference>